<evidence type="ECO:0000256" key="2">
    <source>
        <dbReference type="ARBA" id="ARBA00023002"/>
    </source>
</evidence>
<feature type="compositionally biased region" description="Basic and acidic residues" evidence="3">
    <location>
        <begin position="1"/>
        <end position="11"/>
    </location>
</feature>
<sequence>MSEPAADDRPIPHRPRGLPPSAFRLDGRRAVVTGGSKNIGLEIAAAFLQAGAEVLIAGRKPEQLESALAGLGALVPGGRVEAVRADIGASDGADAIADAAEGLFGGVDILVNNAHLVGATPGVPVFDIPEKTWYEVFETNLFGPIRLINRLMKPVVEEGRTASVINVLSGAAFKATPGRPAYSASKAALWMLTRCLAEQAGPAIRVNAVCPGVVTEYGEPRFELGRKFLKDGMIPLGRLGLPEEVSAAALYLASDAASYTTGSVIHCNGGRPW</sequence>
<dbReference type="FunFam" id="3.40.50.720:FF:000084">
    <property type="entry name" value="Short-chain dehydrogenase reductase"/>
    <property type="match status" value="1"/>
</dbReference>
<evidence type="ECO:0000256" key="1">
    <source>
        <dbReference type="ARBA" id="ARBA00006484"/>
    </source>
</evidence>
<dbReference type="PROSITE" id="PS00061">
    <property type="entry name" value="ADH_SHORT"/>
    <property type="match status" value="1"/>
</dbReference>
<organism evidence="4 5">
    <name type="scientific">Thermocatellispora tengchongensis</name>
    <dbReference type="NCBI Taxonomy" id="1073253"/>
    <lineage>
        <taxon>Bacteria</taxon>
        <taxon>Bacillati</taxon>
        <taxon>Actinomycetota</taxon>
        <taxon>Actinomycetes</taxon>
        <taxon>Streptosporangiales</taxon>
        <taxon>Streptosporangiaceae</taxon>
        <taxon>Thermocatellispora</taxon>
    </lineage>
</organism>
<dbReference type="CDD" id="cd05233">
    <property type="entry name" value="SDR_c"/>
    <property type="match status" value="1"/>
</dbReference>
<dbReference type="SUPFAM" id="SSF51735">
    <property type="entry name" value="NAD(P)-binding Rossmann-fold domains"/>
    <property type="match status" value="1"/>
</dbReference>
<dbReference type="InterPro" id="IPR036291">
    <property type="entry name" value="NAD(P)-bd_dom_sf"/>
</dbReference>
<dbReference type="PRINTS" id="PR00080">
    <property type="entry name" value="SDRFAMILY"/>
</dbReference>
<accession>A0A840PIA6</accession>
<dbReference type="PANTHER" id="PTHR43669">
    <property type="entry name" value="5-KETO-D-GLUCONATE 5-REDUCTASE"/>
    <property type="match status" value="1"/>
</dbReference>
<comment type="similarity">
    <text evidence="1">Belongs to the short-chain dehydrogenases/reductases (SDR) family.</text>
</comment>
<dbReference type="InterPro" id="IPR020904">
    <property type="entry name" value="Sc_DH/Rdtase_CS"/>
</dbReference>
<protein>
    <submittedName>
        <fullName evidence="4">NAD(P)-dependent dehydrogenase (Short-subunit alcohol dehydrogenase family)</fullName>
    </submittedName>
</protein>
<keyword evidence="2" id="KW-0560">Oxidoreductase</keyword>
<evidence type="ECO:0000313" key="5">
    <source>
        <dbReference type="Proteomes" id="UP000578449"/>
    </source>
</evidence>
<dbReference type="AlphaFoldDB" id="A0A840PIA6"/>
<comment type="caution">
    <text evidence="4">The sequence shown here is derived from an EMBL/GenBank/DDBJ whole genome shotgun (WGS) entry which is preliminary data.</text>
</comment>
<dbReference type="EMBL" id="JACHGN010000015">
    <property type="protein sequence ID" value="MBB5136847.1"/>
    <property type="molecule type" value="Genomic_DNA"/>
</dbReference>
<dbReference type="GO" id="GO:0016491">
    <property type="term" value="F:oxidoreductase activity"/>
    <property type="evidence" value="ECO:0007669"/>
    <property type="project" value="UniProtKB-KW"/>
</dbReference>
<evidence type="ECO:0000313" key="4">
    <source>
        <dbReference type="EMBL" id="MBB5136847.1"/>
    </source>
</evidence>
<feature type="region of interest" description="Disordered" evidence="3">
    <location>
        <begin position="1"/>
        <end position="20"/>
    </location>
</feature>
<dbReference type="PRINTS" id="PR00081">
    <property type="entry name" value="GDHRDH"/>
</dbReference>
<keyword evidence="5" id="KW-1185">Reference proteome</keyword>
<gene>
    <name evidence="4" type="ORF">HNP84_006598</name>
</gene>
<name>A0A840PIA6_9ACTN</name>
<reference evidence="4 5" key="1">
    <citation type="submission" date="2020-08" db="EMBL/GenBank/DDBJ databases">
        <title>Genomic Encyclopedia of Type Strains, Phase IV (KMG-IV): sequencing the most valuable type-strain genomes for metagenomic binning, comparative biology and taxonomic classification.</title>
        <authorList>
            <person name="Goeker M."/>
        </authorList>
    </citation>
    <scope>NUCLEOTIDE SEQUENCE [LARGE SCALE GENOMIC DNA]</scope>
    <source>
        <strain evidence="4 5">DSM 45615</strain>
    </source>
</reference>
<dbReference type="Pfam" id="PF13561">
    <property type="entry name" value="adh_short_C2"/>
    <property type="match status" value="1"/>
</dbReference>
<proteinExistence type="inferred from homology"/>
<dbReference type="RefSeq" id="WP_185053705.1">
    <property type="nucleotide sequence ID" value="NZ_BAABIX010000008.1"/>
</dbReference>
<dbReference type="InterPro" id="IPR002347">
    <property type="entry name" value="SDR_fam"/>
</dbReference>
<dbReference type="PANTHER" id="PTHR43669:SF3">
    <property type="entry name" value="ALCOHOL DEHYDROGENASE, PUTATIVE (AFU_ORTHOLOGUE AFUA_3G03445)-RELATED"/>
    <property type="match status" value="1"/>
</dbReference>
<dbReference type="Proteomes" id="UP000578449">
    <property type="component" value="Unassembled WGS sequence"/>
</dbReference>
<dbReference type="Gene3D" id="3.40.50.720">
    <property type="entry name" value="NAD(P)-binding Rossmann-like Domain"/>
    <property type="match status" value="1"/>
</dbReference>
<evidence type="ECO:0000256" key="3">
    <source>
        <dbReference type="SAM" id="MobiDB-lite"/>
    </source>
</evidence>